<proteinExistence type="predicted"/>
<dbReference type="SUPFAM" id="SSF46626">
    <property type="entry name" value="Cytochrome c"/>
    <property type="match status" value="1"/>
</dbReference>
<dbReference type="InterPro" id="IPR012938">
    <property type="entry name" value="Glc/Sorbosone_DH"/>
</dbReference>
<gene>
    <name evidence="5" type="ORF">SDC9_53671</name>
</gene>
<dbReference type="GO" id="GO:0020037">
    <property type="term" value="F:heme binding"/>
    <property type="evidence" value="ECO:0007669"/>
    <property type="project" value="InterPro"/>
</dbReference>
<dbReference type="GO" id="GO:0046872">
    <property type="term" value="F:metal ion binding"/>
    <property type="evidence" value="ECO:0007669"/>
    <property type="project" value="UniProtKB-KW"/>
</dbReference>
<organism evidence="5">
    <name type="scientific">bioreactor metagenome</name>
    <dbReference type="NCBI Taxonomy" id="1076179"/>
    <lineage>
        <taxon>unclassified sequences</taxon>
        <taxon>metagenomes</taxon>
        <taxon>ecological metagenomes</taxon>
    </lineage>
</organism>
<evidence type="ECO:0000259" key="4">
    <source>
        <dbReference type="PROSITE" id="PS51007"/>
    </source>
</evidence>
<dbReference type="Pfam" id="PF13442">
    <property type="entry name" value="Cytochrome_CBB3"/>
    <property type="match status" value="1"/>
</dbReference>
<dbReference type="EMBL" id="VSSQ01001327">
    <property type="protein sequence ID" value="MPM07365.1"/>
    <property type="molecule type" value="Genomic_DNA"/>
</dbReference>
<dbReference type="InterPro" id="IPR011042">
    <property type="entry name" value="6-blade_b-propeller_TolB-like"/>
</dbReference>
<dbReference type="InterPro" id="IPR009056">
    <property type="entry name" value="Cyt_c-like_dom"/>
</dbReference>
<dbReference type="Gene3D" id="2.120.10.30">
    <property type="entry name" value="TolB, C-terminal domain"/>
    <property type="match status" value="1"/>
</dbReference>
<evidence type="ECO:0000256" key="1">
    <source>
        <dbReference type="ARBA" id="ARBA00022617"/>
    </source>
</evidence>
<dbReference type="PANTHER" id="PTHR19328">
    <property type="entry name" value="HEDGEHOG-INTERACTING PROTEIN"/>
    <property type="match status" value="1"/>
</dbReference>
<dbReference type="PROSITE" id="PS51007">
    <property type="entry name" value="CYTC"/>
    <property type="match status" value="1"/>
</dbReference>
<evidence type="ECO:0000313" key="5">
    <source>
        <dbReference type="EMBL" id="MPM07365.1"/>
    </source>
</evidence>
<dbReference type="Gene3D" id="1.10.760.10">
    <property type="entry name" value="Cytochrome c-like domain"/>
    <property type="match status" value="1"/>
</dbReference>
<dbReference type="InterPro" id="IPR011041">
    <property type="entry name" value="Quinoprot_gluc/sorb_DH_b-prop"/>
</dbReference>
<keyword evidence="3" id="KW-0408">Iron</keyword>
<dbReference type="SUPFAM" id="SSF50952">
    <property type="entry name" value="Soluble quinoprotein glucose dehydrogenase"/>
    <property type="match status" value="1"/>
</dbReference>
<feature type="domain" description="Cytochrome c" evidence="4">
    <location>
        <begin position="30"/>
        <end position="104"/>
    </location>
</feature>
<comment type="caution">
    <text evidence="5">The sequence shown here is derived from an EMBL/GenBank/DDBJ whole genome shotgun (WGS) entry which is preliminary data.</text>
</comment>
<protein>
    <recommendedName>
        <fullName evidence="4">Cytochrome c domain-containing protein</fullName>
    </recommendedName>
</protein>
<dbReference type="Pfam" id="PF07995">
    <property type="entry name" value="GSDH"/>
    <property type="match status" value="1"/>
</dbReference>
<keyword evidence="1" id="KW-0349">Heme</keyword>
<dbReference type="PANTHER" id="PTHR19328:SF75">
    <property type="entry name" value="ALDOSE SUGAR DEHYDROGENASE YLII"/>
    <property type="match status" value="1"/>
</dbReference>
<evidence type="ECO:0000256" key="3">
    <source>
        <dbReference type="ARBA" id="ARBA00023004"/>
    </source>
</evidence>
<keyword evidence="2" id="KW-0479">Metal-binding</keyword>
<accession>A0A644WTV6</accession>
<reference evidence="5" key="1">
    <citation type="submission" date="2019-08" db="EMBL/GenBank/DDBJ databases">
        <authorList>
            <person name="Kucharzyk K."/>
            <person name="Murdoch R.W."/>
            <person name="Higgins S."/>
            <person name="Loffler F."/>
        </authorList>
    </citation>
    <scope>NUCLEOTIDE SEQUENCE</scope>
</reference>
<dbReference type="AlphaFoldDB" id="A0A644WTV6"/>
<name>A0A644WTV6_9ZZZZ</name>
<dbReference type="GO" id="GO:0009055">
    <property type="term" value="F:electron transfer activity"/>
    <property type="evidence" value="ECO:0007669"/>
    <property type="project" value="InterPro"/>
</dbReference>
<sequence length="393" mass="43344">MKNRNLFLLLGLVLIIIQVAHSCKNMPRATQARDAATNYRMFCAGCHGDNLEKFAAKQWMEEAGTASVERSIRNGILDIGMPAFAKTFSDREIKELAGYVKKGIPADRALLKPAVTAEGIVKSEEYNFVIDTVVTGLEVPWGLAFLPNGDLLISERKGTLHTFSNGRLSAPIEGLPPIMAFGQGGLLDLALHPDYDKNSWIYISYSALDTTSEKRTGSTGVMRARLSENKLTDQEILFIGSPATDRGHHWGCKLAFDGKGYLFFGVGERGQHFDFPQRLDNTNGKIHRIHDDGRIPADNPFVNTPGAIKSIYSYGHRNPQGTVIHPTTGDVWETEHGPMGGDELNLIKPGMNYGWPVISYGINYDGTVLTELTEKKEWSSRFSNGHHLSLPVG</sequence>
<evidence type="ECO:0000256" key="2">
    <source>
        <dbReference type="ARBA" id="ARBA00022723"/>
    </source>
</evidence>
<dbReference type="InterPro" id="IPR036909">
    <property type="entry name" value="Cyt_c-like_dom_sf"/>
</dbReference>